<dbReference type="Proteomes" id="UP001385951">
    <property type="component" value="Unassembled WGS sequence"/>
</dbReference>
<name>A0AAW0G4W7_9APHY</name>
<keyword evidence="3" id="KW-1185">Reference proteome</keyword>
<evidence type="ECO:0000313" key="2">
    <source>
        <dbReference type="EMBL" id="KAK7686195.1"/>
    </source>
</evidence>
<dbReference type="Gene3D" id="3.80.10.10">
    <property type="entry name" value="Ribonuclease Inhibitor"/>
    <property type="match status" value="1"/>
</dbReference>
<gene>
    <name evidence="2" type="ORF">QCA50_010415</name>
</gene>
<proteinExistence type="predicted"/>
<evidence type="ECO:0000256" key="1">
    <source>
        <dbReference type="SAM" id="MobiDB-lite"/>
    </source>
</evidence>
<dbReference type="EMBL" id="JASBNA010000017">
    <property type="protein sequence ID" value="KAK7686195.1"/>
    <property type="molecule type" value="Genomic_DNA"/>
</dbReference>
<sequence>MISDELYDEAEVWEDREAEYAIERPIMPHNPLLAWALTCRAFTEPALDVLWRYLENPYPIGFAFQPNVQPVFGSDHDESDDENEDGEDHGTNKRVRGYFVIGFSTIPSAADWNRFRSRYAKRIRAIEYWDNHKLKYGISPRFLAELTAYRPSGDLIPNLRSSRWEDENKDVFPFFTLFLTSTLTSVTVLFQSNTNAIKFCHLAQLFTPALQKVNIVCSSFDTRRAMRTIFTQTLSSWSSLRSFQTTDEADVLPMSTEDIMALSQCNKLQDLDVVLECDLSPAIYAFFTRTNTFISLRKLKIRFVDSNAGIVPFTTRMVQAIRSQDFQSLNLEIWDTFTSAEIYNLLCAVGTHRRLRSLHLSFSTSIDKDIIIVPNETIEPLFQLSNLVEFDMRGLPLQLGITKELLGKMAQSWSNISSLRYHSGLSLASETASLPPLDITCLETLANLCPKLKTLSIPFSSTLNGDIIHDFHFLGVYLPAQRASNTVLTLNVAQCAIVSKMAAALFLTRLYPQLDVSPYREEWEKKIRLISQLRRGMYIP</sequence>
<reference evidence="2 3" key="1">
    <citation type="submission" date="2022-09" db="EMBL/GenBank/DDBJ databases">
        <authorList>
            <person name="Palmer J.M."/>
        </authorList>
    </citation>
    <scope>NUCLEOTIDE SEQUENCE [LARGE SCALE GENOMIC DNA]</scope>
    <source>
        <strain evidence="2 3">DSM 7382</strain>
    </source>
</reference>
<feature type="region of interest" description="Disordered" evidence="1">
    <location>
        <begin position="73"/>
        <end position="92"/>
    </location>
</feature>
<feature type="compositionally biased region" description="Acidic residues" evidence="1">
    <location>
        <begin position="77"/>
        <end position="87"/>
    </location>
</feature>
<accession>A0AAW0G4W7</accession>
<organism evidence="2 3">
    <name type="scientific">Cerrena zonata</name>
    <dbReference type="NCBI Taxonomy" id="2478898"/>
    <lineage>
        <taxon>Eukaryota</taxon>
        <taxon>Fungi</taxon>
        <taxon>Dikarya</taxon>
        <taxon>Basidiomycota</taxon>
        <taxon>Agaricomycotina</taxon>
        <taxon>Agaricomycetes</taxon>
        <taxon>Polyporales</taxon>
        <taxon>Cerrenaceae</taxon>
        <taxon>Cerrena</taxon>
    </lineage>
</organism>
<protein>
    <submittedName>
        <fullName evidence="2">Uncharacterized protein</fullName>
    </submittedName>
</protein>
<dbReference type="AlphaFoldDB" id="A0AAW0G4W7"/>
<evidence type="ECO:0000313" key="3">
    <source>
        <dbReference type="Proteomes" id="UP001385951"/>
    </source>
</evidence>
<dbReference type="InterPro" id="IPR032675">
    <property type="entry name" value="LRR_dom_sf"/>
</dbReference>
<comment type="caution">
    <text evidence="2">The sequence shown here is derived from an EMBL/GenBank/DDBJ whole genome shotgun (WGS) entry which is preliminary data.</text>
</comment>